<evidence type="ECO:0000313" key="1">
    <source>
        <dbReference type="EMBL" id="MDN3707433.1"/>
    </source>
</evidence>
<keyword evidence="2" id="KW-1185">Reference proteome</keyword>
<gene>
    <name evidence="1" type="ORF">QW060_09855</name>
</gene>
<dbReference type="RefSeq" id="WP_290363406.1">
    <property type="nucleotide sequence ID" value="NZ_JAUFQU010000001.1"/>
</dbReference>
<keyword evidence="1" id="KW-0378">Hydrolase</keyword>
<dbReference type="EMBL" id="JAUFQU010000001">
    <property type="protein sequence ID" value="MDN3707433.1"/>
    <property type="molecule type" value="Genomic_DNA"/>
</dbReference>
<name>A0ABT8CSG1_9FLAO</name>
<dbReference type="InterPro" id="IPR029058">
    <property type="entry name" value="AB_hydrolase_fold"/>
</dbReference>
<protein>
    <submittedName>
        <fullName evidence="1">Alpha/beta hydrolase</fullName>
    </submittedName>
</protein>
<accession>A0ABT8CSG1</accession>
<proteinExistence type="predicted"/>
<dbReference type="GO" id="GO:0016787">
    <property type="term" value="F:hydrolase activity"/>
    <property type="evidence" value="ECO:0007669"/>
    <property type="project" value="UniProtKB-KW"/>
</dbReference>
<dbReference type="Gene3D" id="3.40.50.1820">
    <property type="entry name" value="alpha/beta hydrolase"/>
    <property type="match status" value="1"/>
</dbReference>
<dbReference type="SUPFAM" id="SSF53474">
    <property type="entry name" value="alpha/beta-Hydrolases"/>
    <property type="match status" value="1"/>
</dbReference>
<comment type="caution">
    <text evidence="1">The sequence shown here is derived from an EMBL/GenBank/DDBJ whole genome shotgun (WGS) entry which is preliminary data.</text>
</comment>
<organism evidence="1 2">
    <name type="scientific">Paenimyroides ceti</name>
    <dbReference type="NCBI Taxonomy" id="395087"/>
    <lineage>
        <taxon>Bacteria</taxon>
        <taxon>Pseudomonadati</taxon>
        <taxon>Bacteroidota</taxon>
        <taxon>Flavobacteriia</taxon>
        <taxon>Flavobacteriales</taxon>
        <taxon>Flavobacteriaceae</taxon>
        <taxon>Paenimyroides</taxon>
    </lineage>
</organism>
<evidence type="ECO:0000313" key="2">
    <source>
        <dbReference type="Proteomes" id="UP001242368"/>
    </source>
</evidence>
<reference evidence="2" key="1">
    <citation type="journal article" date="2019" name="Int. J. Syst. Evol. Microbiol.">
        <title>The Global Catalogue of Microorganisms (GCM) 10K type strain sequencing project: providing services to taxonomists for standard genome sequencing and annotation.</title>
        <authorList>
            <consortium name="The Broad Institute Genomics Platform"/>
            <consortium name="The Broad Institute Genome Sequencing Center for Infectious Disease"/>
            <person name="Wu L."/>
            <person name="Ma J."/>
        </authorList>
    </citation>
    <scope>NUCLEOTIDE SEQUENCE [LARGE SCALE GENOMIC DNA]</scope>
    <source>
        <strain evidence="2">CECT 7184</strain>
    </source>
</reference>
<dbReference type="Proteomes" id="UP001242368">
    <property type="component" value="Unassembled WGS sequence"/>
</dbReference>
<sequence>MTKEIYIFSGLGADERVFKNLDFSGFHPVFIKWIIPQKTEKIEEYAKRLLDQIKTTKPILIGLSFGGIIAVEVAKQIKTKNIILLASAKIKNEIPFYYRYFGMFGIHKFLPVKLLKTSNFITNWIFGTKSISEKQLLKEILIDTDEVFLEWAIDKIICWQNKTEPTNIFHIHGTADYILPLCFIRTDAVIKDGGHLMTLNKADEINKILQEKLGNEFISFSK</sequence>